<proteinExistence type="inferred from homology"/>
<dbReference type="HAMAP" id="MF_00135">
    <property type="entry name" value="PRAI"/>
    <property type="match status" value="1"/>
</dbReference>
<keyword evidence="6 9" id="KW-0822">Tryptophan biosynthesis</keyword>
<dbReference type="EMBL" id="JACHKT010000010">
    <property type="protein sequence ID" value="MBB6003097.1"/>
    <property type="molecule type" value="Genomic_DNA"/>
</dbReference>
<evidence type="ECO:0000256" key="8">
    <source>
        <dbReference type="ARBA" id="ARBA00023235"/>
    </source>
</evidence>
<evidence type="ECO:0000256" key="3">
    <source>
        <dbReference type="ARBA" id="ARBA00012572"/>
    </source>
</evidence>
<dbReference type="AlphaFoldDB" id="A0A841EFY0"/>
<dbReference type="SUPFAM" id="SSF51366">
    <property type="entry name" value="Ribulose-phoshate binding barrel"/>
    <property type="match status" value="1"/>
</dbReference>
<keyword evidence="12" id="KW-1185">Reference proteome</keyword>
<keyword evidence="8 9" id="KW-0413">Isomerase</keyword>
<dbReference type="RefSeq" id="WP_184133338.1">
    <property type="nucleotide sequence ID" value="NZ_JACHKT010000010.1"/>
</dbReference>
<evidence type="ECO:0000256" key="9">
    <source>
        <dbReference type="HAMAP-Rule" id="MF_00135"/>
    </source>
</evidence>
<evidence type="ECO:0000259" key="10">
    <source>
        <dbReference type="Pfam" id="PF00697"/>
    </source>
</evidence>
<dbReference type="Pfam" id="PF00697">
    <property type="entry name" value="PRAI"/>
    <property type="match status" value="1"/>
</dbReference>
<dbReference type="CDD" id="cd00405">
    <property type="entry name" value="PRAI"/>
    <property type="match status" value="1"/>
</dbReference>
<dbReference type="EC" id="5.3.1.24" evidence="3 9"/>
<gene>
    <name evidence="9" type="primary">trpF</name>
    <name evidence="11" type="ORF">HNP25_001749</name>
</gene>
<protein>
    <recommendedName>
        <fullName evidence="4 9">N-(5'-phosphoribosyl)anthranilate isomerase</fullName>
        <shortName evidence="9">PRAI</shortName>
        <ecNumber evidence="3 9">5.3.1.24</ecNumber>
    </recommendedName>
</protein>
<dbReference type="PANTHER" id="PTHR42894:SF1">
    <property type="entry name" value="N-(5'-PHOSPHORIBOSYL)ANTHRANILATE ISOMERASE"/>
    <property type="match status" value="1"/>
</dbReference>
<comment type="caution">
    <text evidence="11">The sequence shown here is derived from an EMBL/GenBank/DDBJ whole genome shotgun (WGS) entry which is preliminary data.</text>
</comment>
<accession>A0A841EFY0</accession>
<feature type="domain" description="N-(5'phosphoribosyl) anthranilate isomerase (PRAI)" evidence="10">
    <location>
        <begin position="72"/>
        <end position="210"/>
    </location>
</feature>
<dbReference type="InterPro" id="IPR013785">
    <property type="entry name" value="Aldolase_TIM"/>
</dbReference>
<dbReference type="InterPro" id="IPR044643">
    <property type="entry name" value="TrpF_fam"/>
</dbReference>
<name>A0A841EFY0_9BACT</name>
<keyword evidence="5 9" id="KW-0028">Amino-acid biosynthesis</keyword>
<dbReference type="Gene3D" id="3.20.20.70">
    <property type="entry name" value="Aldolase class I"/>
    <property type="match status" value="1"/>
</dbReference>
<evidence type="ECO:0000256" key="2">
    <source>
        <dbReference type="ARBA" id="ARBA00004664"/>
    </source>
</evidence>
<dbReference type="GO" id="GO:0000162">
    <property type="term" value="P:L-tryptophan biosynthetic process"/>
    <property type="evidence" value="ECO:0007669"/>
    <property type="project" value="UniProtKB-UniRule"/>
</dbReference>
<evidence type="ECO:0000256" key="4">
    <source>
        <dbReference type="ARBA" id="ARBA00022272"/>
    </source>
</evidence>
<comment type="pathway">
    <text evidence="2 9">Amino-acid biosynthesis; L-tryptophan biosynthesis; L-tryptophan from chorismate: step 3/5.</text>
</comment>
<organism evidence="11 12">
    <name type="scientific">Arcicella rosea</name>
    <dbReference type="NCBI Taxonomy" id="502909"/>
    <lineage>
        <taxon>Bacteria</taxon>
        <taxon>Pseudomonadati</taxon>
        <taxon>Bacteroidota</taxon>
        <taxon>Cytophagia</taxon>
        <taxon>Cytophagales</taxon>
        <taxon>Flectobacillaceae</taxon>
        <taxon>Arcicella</taxon>
    </lineage>
</organism>
<dbReference type="Proteomes" id="UP000524404">
    <property type="component" value="Unassembled WGS sequence"/>
</dbReference>
<evidence type="ECO:0000313" key="11">
    <source>
        <dbReference type="EMBL" id="MBB6003097.1"/>
    </source>
</evidence>
<dbReference type="InterPro" id="IPR001240">
    <property type="entry name" value="PRAI_dom"/>
</dbReference>
<comment type="catalytic activity">
    <reaction evidence="1 9">
        <text>N-(5-phospho-beta-D-ribosyl)anthranilate = 1-(2-carboxyphenylamino)-1-deoxy-D-ribulose 5-phosphate</text>
        <dbReference type="Rhea" id="RHEA:21540"/>
        <dbReference type="ChEBI" id="CHEBI:18277"/>
        <dbReference type="ChEBI" id="CHEBI:58613"/>
        <dbReference type="EC" id="5.3.1.24"/>
    </reaction>
</comment>
<dbReference type="GO" id="GO:0004640">
    <property type="term" value="F:phosphoribosylanthranilate isomerase activity"/>
    <property type="evidence" value="ECO:0007669"/>
    <property type="project" value="UniProtKB-UniRule"/>
</dbReference>
<evidence type="ECO:0000256" key="7">
    <source>
        <dbReference type="ARBA" id="ARBA00023141"/>
    </source>
</evidence>
<sequence length="219" mass="23937">MKIKICCISSQEEAQIAISSGADVLGLVAKMPSGPGTIDDILIRDIVSIIPKNIDSYLLTPKTNPYEIIEHQRFTGASCVQLVDTVAIEDYPMLRTHLPNVKLIQVIHVTGEESIQEAKKYDKLADMILLDSGNPNLAIKELGGTGRKHDWEISRKIVESVSIPVFLAGGLNPDNVCEAIEAVNPYGLDICSGVRSNGKLDSEKLSRLINAIQDKMKDK</sequence>
<dbReference type="InterPro" id="IPR011060">
    <property type="entry name" value="RibuloseP-bd_barrel"/>
</dbReference>
<reference evidence="11 12" key="1">
    <citation type="submission" date="2020-08" db="EMBL/GenBank/DDBJ databases">
        <title>Functional genomics of gut bacteria from endangered species of beetles.</title>
        <authorList>
            <person name="Carlos-Shanley C."/>
        </authorList>
    </citation>
    <scope>NUCLEOTIDE SEQUENCE [LARGE SCALE GENOMIC DNA]</scope>
    <source>
        <strain evidence="11 12">S00070</strain>
    </source>
</reference>
<comment type="similarity">
    <text evidence="9">Belongs to the TrpF family.</text>
</comment>
<dbReference type="PANTHER" id="PTHR42894">
    <property type="entry name" value="N-(5'-PHOSPHORIBOSYL)ANTHRANILATE ISOMERASE"/>
    <property type="match status" value="1"/>
</dbReference>
<evidence type="ECO:0000256" key="1">
    <source>
        <dbReference type="ARBA" id="ARBA00001164"/>
    </source>
</evidence>
<keyword evidence="7 9" id="KW-0057">Aromatic amino acid biosynthesis</keyword>
<dbReference type="UniPathway" id="UPA00035">
    <property type="reaction ID" value="UER00042"/>
</dbReference>
<evidence type="ECO:0000256" key="6">
    <source>
        <dbReference type="ARBA" id="ARBA00022822"/>
    </source>
</evidence>
<evidence type="ECO:0000256" key="5">
    <source>
        <dbReference type="ARBA" id="ARBA00022605"/>
    </source>
</evidence>
<evidence type="ECO:0000313" key="12">
    <source>
        <dbReference type="Proteomes" id="UP000524404"/>
    </source>
</evidence>